<dbReference type="Pfam" id="PF04082">
    <property type="entry name" value="Fungal_trans"/>
    <property type="match status" value="1"/>
</dbReference>
<dbReference type="GO" id="GO:0003677">
    <property type="term" value="F:DNA binding"/>
    <property type="evidence" value="ECO:0007669"/>
    <property type="project" value="InterPro"/>
</dbReference>
<sequence length="652" mass="73378">MSSIKQVQDLQSQIADLRQENSHLRTRHPDRDSMEVDRDPPPSTSLENVPLLHNSHHRVQAPAMNNFDHVRRNIRIHSRGIFESPMHKHGNNLAATFPEMPLRAVFAHLSRAYLDSTHEYCPLLHWPTFQKEVDEIYTARSFQGMSREWIGLFFAVLACGTLQSSTHSMGSPKSTEVGMPFFEIATEAMVPWPHTLTITHAQVALLLSVFATESNIKSSGTMWLASAVRIAQDLGVNAELLPRPVLEDEMRRRLWWSMYTQDRIFSLGMNCSMLINEDDCDISLPSSVEDRYIQPQGFLRRTSDTRLTGLLAVVQVTKLFSPLYQALKSSVITPQTIQSFDEKFQSTLGLFPESYRPSSEEPLEPSTLLPLITLQFARFQLYRRNISPVCRPSERTDALRRCLSVAQDTAKCISRTLQPMPGKPDSEKSWQTRVVQQTSNMVCIHNWRCLLVLCFSGDYGAALACLHLSTAIGNVRKVNSACGRNFAFFLDRLMERVRSGKSSHQLKQDEEMLAYVSGDLQGNLEHSWAWAGGDYPPEGSNMSHTASQRGIEAHSSGEPTHGSLPLRPNPGSPVNGAREWDDWGRVEQMIRQLMEEHRPRHPPTYYPPPHNPVKRVQLAPLAPNAPTSPPRSAAMPPPAPSSTSRISIANII</sequence>
<evidence type="ECO:0000313" key="4">
    <source>
        <dbReference type="EMBL" id="KAF2873935.1"/>
    </source>
</evidence>
<dbReference type="InterPro" id="IPR007219">
    <property type="entry name" value="XnlR_reg_dom"/>
</dbReference>
<feature type="domain" description="Xylanolytic transcriptional activator regulatory" evidence="3">
    <location>
        <begin position="220"/>
        <end position="291"/>
    </location>
</feature>
<comment type="caution">
    <text evidence="4">The sequence shown here is derived from an EMBL/GenBank/DDBJ whole genome shotgun (WGS) entry which is preliminary data.</text>
</comment>
<evidence type="ECO:0000259" key="3">
    <source>
        <dbReference type="SMART" id="SM00906"/>
    </source>
</evidence>
<feature type="region of interest" description="Disordered" evidence="2">
    <location>
        <begin position="539"/>
        <end position="572"/>
    </location>
</feature>
<dbReference type="OrthoDB" id="2110361at2759"/>
<feature type="compositionally biased region" description="Basic and acidic residues" evidence="2">
    <location>
        <begin position="17"/>
        <end position="40"/>
    </location>
</feature>
<protein>
    <submittedName>
        <fullName evidence="4">Fungal-specific transcription factor domain-containing protein</fullName>
    </submittedName>
</protein>
<proteinExistence type="predicted"/>
<dbReference type="CDD" id="cd12148">
    <property type="entry name" value="fungal_TF_MHR"/>
    <property type="match status" value="1"/>
</dbReference>
<feature type="region of interest" description="Disordered" evidence="2">
    <location>
        <begin position="1"/>
        <end position="49"/>
    </location>
</feature>
<keyword evidence="1" id="KW-0539">Nucleus</keyword>
<evidence type="ECO:0000313" key="5">
    <source>
        <dbReference type="Proteomes" id="UP000481861"/>
    </source>
</evidence>
<dbReference type="AlphaFoldDB" id="A0A7C8MDG6"/>
<dbReference type="PANTHER" id="PTHR46910">
    <property type="entry name" value="TRANSCRIPTION FACTOR PDR1"/>
    <property type="match status" value="1"/>
</dbReference>
<dbReference type="GO" id="GO:0006351">
    <property type="term" value="P:DNA-templated transcription"/>
    <property type="evidence" value="ECO:0007669"/>
    <property type="project" value="InterPro"/>
</dbReference>
<dbReference type="EMBL" id="JAADJZ010000006">
    <property type="protein sequence ID" value="KAF2873935.1"/>
    <property type="molecule type" value="Genomic_DNA"/>
</dbReference>
<feature type="region of interest" description="Disordered" evidence="2">
    <location>
        <begin position="621"/>
        <end position="652"/>
    </location>
</feature>
<dbReference type="Proteomes" id="UP000481861">
    <property type="component" value="Unassembled WGS sequence"/>
</dbReference>
<name>A0A7C8MDG6_9PLEO</name>
<organism evidence="4 5">
    <name type="scientific">Massariosphaeria phaeospora</name>
    <dbReference type="NCBI Taxonomy" id="100035"/>
    <lineage>
        <taxon>Eukaryota</taxon>
        <taxon>Fungi</taxon>
        <taxon>Dikarya</taxon>
        <taxon>Ascomycota</taxon>
        <taxon>Pezizomycotina</taxon>
        <taxon>Dothideomycetes</taxon>
        <taxon>Pleosporomycetidae</taxon>
        <taxon>Pleosporales</taxon>
        <taxon>Pleosporales incertae sedis</taxon>
        <taxon>Massariosphaeria</taxon>
    </lineage>
</organism>
<feature type="compositionally biased region" description="Polar residues" evidence="2">
    <location>
        <begin position="1"/>
        <end position="14"/>
    </location>
</feature>
<dbReference type="PANTHER" id="PTHR46910:SF1">
    <property type="entry name" value="MISCELLANEOUS ZN(II)2CYS6 TRANSCRIPTION FACTOR (EUROFUNG)-RELATED"/>
    <property type="match status" value="1"/>
</dbReference>
<dbReference type="GO" id="GO:0008270">
    <property type="term" value="F:zinc ion binding"/>
    <property type="evidence" value="ECO:0007669"/>
    <property type="project" value="InterPro"/>
</dbReference>
<dbReference type="SMART" id="SM00906">
    <property type="entry name" value="Fungal_trans"/>
    <property type="match status" value="1"/>
</dbReference>
<keyword evidence="5" id="KW-1185">Reference proteome</keyword>
<reference evidence="4 5" key="1">
    <citation type="submission" date="2020-01" db="EMBL/GenBank/DDBJ databases">
        <authorList>
            <consortium name="DOE Joint Genome Institute"/>
            <person name="Haridas S."/>
            <person name="Albert R."/>
            <person name="Binder M."/>
            <person name="Bloem J."/>
            <person name="Labutti K."/>
            <person name="Salamov A."/>
            <person name="Andreopoulos B."/>
            <person name="Baker S.E."/>
            <person name="Barry K."/>
            <person name="Bills G."/>
            <person name="Bluhm B.H."/>
            <person name="Cannon C."/>
            <person name="Castanera R."/>
            <person name="Culley D.E."/>
            <person name="Daum C."/>
            <person name="Ezra D."/>
            <person name="Gonzalez J.B."/>
            <person name="Henrissat B."/>
            <person name="Kuo A."/>
            <person name="Liang C."/>
            <person name="Lipzen A."/>
            <person name="Lutzoni F."/>
            <person name="Magnuson J."/>
            <person name="Mondo S."/>
            <person name="Nolan M."/>
            <person name="Ohm R."/>
            <person name="Pangilinan J."/>
            <person name="Park H.-J.H."/>
            <person name="Ramirez L."/>
            <person name="Alfaro M."/>
            <person name="Sun H."/>
            <person name="Tritt A."/>
            <person name="Yoshinaga Y."/>
            <person name="Zwiers L.-H.L."/>
            <person name="Turgeon B.G."/>
            <person name="Goodwin S.B."/>
            <person name="Spatafora J.W."/>
            <person name="Crous P.W."/>
            <person name="Grigoriev I.V."/>
        </authorList>
    </citation>
    <scope>NUCLEOTIDE SEQUENCE [LARGE SCALE GENOMIC DNA]</scope>
    <source>
        <strain evidence="4 5">CBS 611.86</strain>
    </source>
</reference>
<evidence type="ECO:0000256" key="1">
    <source>
        <dbReference type="ARBA" id="ARBA00023242"/>
    </source>
</evidence>
<evidence type="ECO:0000256" key="2">
    <source>
        <dbReference type="SAM" id="MobiDB-lite"/>
    </source>
</evidence>
<dbReference type="GO" id="GO:0003700">
    <property type="term" value="F:DNA-binding transcription factor activity"/>
    <property type="evidence" value="ECO:0007669"/>
    <property type="project" value="InterPro"/>
</dbReference>
<gene>
    <name evidence="4" type="ORF">BDV95DRAFT_604160</name>
</gene>
<accession>A0A7C8MDG6</accession>
<dbReference type="InterPro" id="IPR050987">
    <property type="entry name" value="AtrR-like"/>
</dbReference>